<dbReference type="InterPro" id="IPR009078">
    <property type="entry name" value="Ferritin-like_SF"/>
</dbReference>
<dbReference type="InterPro" id="IPR012347">
    <property type="entry name" value="Ferritin-like"/>
</dbReference>
<dbReference type="InterPro" id="IPR047114">
    <property type="entry name" value="YciF"/>
</dbReference>
<dbReference type="EMBL" id="BMER01000007">
    <property type="protein sequence ID" value="GGH04212.1"/>
    <property type="molecule type" value="Genomic_DNA"/>
</dbReference>
<accession>A0A917I1S0</accession>
<organism evidence="1 2">
    <name type="scientific">Parapedobacter pyrenivorans</name>
    <dbReference type="NCBI Taxonomy" id="1305674"/>
    <lineage>
        <taxon>Bacteria</taxon>
        <taxon>Pseudomonadati</taxon>
        <taxon>Bacteroidota</taxon>
        <taxon>Sphingobacteriia</taxon>
        <taxon>Sphingobacteriales</taxon>
        <taxon>Sphingobacteriaceae</taxon>
        <taxon>Parapedobacter</taxon>
    </lineage>
</organism>
<dbReference type="Gene3D" id="1.20.1260.10">
    <property type="match status" value="1"/>
</dbReference>
<dbReference type="RefSeq" id="WP_188508452.1">
    <property type="nucleotide sequence ID" value="NZ_BMER01000007.1"/>
</dbReference>
<evidence type="ECO:0000313" key="1">
    <source>
        <dbReference type="EMBL" id="GGH04212.1"/>
    </source>
</evidence>
<comment type="caution">
    <text evidence="1">The sequence shown here is derived from an EMBL/GenBank/DDBJ whole genome shotgun (WGS) entry which is preliminary data.</text>
</comment>
<dbReference type="InterPro" id="IPR010287">
    <property type="entry name" value="DUF892_YciF-like"/>
</dbReference>
<dbReference type="Proteomes" id="UP000660862">
    <property type="component" value="Unassembled WGS sequence"/>
</dbReference>
<keyword evidence="2" id="KW-1185">Reference proteome</keyword>
<dbReference type="CDD" id="cd07909">
    <property type="entry name" value="YciF"/>
    <property type="match status" value="1"/>
</dbReference>
<sequence>MKQQTKAQAGAKATSPNPAEPELYTFFRDTVRDLYWAENHLVKTLPKMIASASSEVLKKALAKHLSETEGHVNRLEKIFEELGEKAIAKKCDAMEGLAKEGESVIETTPKGTRARDTGIIFAAQKVEHYEIASYTGAHLLASTLGFNNVATLLQKTQTEEQRTDKLLSEMATSILMGKSKKA</sequence>
<reference evidence="1" key="2">
    <citation type="submission" date="2020-09" db="EMBL/GenBank/DDBJ databases">
        <authorList>
            <person name="Sun Q."/>
            <person name="Zhou Y."/>
        </authorList>
    </citation>
    <scope>NUCLEOTIDE SEQUENCE</scope>
    <source>
        <strain evidence="1">CGMCC 1.12195</strain>
    </source>
</reference>
<proteinExistence type="predicted"/>
<reference evidence="1" key="1">
    <citation type="journal article" date="2014" name="Int. J. Syst. Evol. Microbiol.">
        <title>Complete genome sequence of Corynebacterium casei LMG S-19264T (=DSM 44701T), isolated from a smear-ripened cheese.</title>
        <authorList>
            <consortium name="US DOE Joint Genome Institute (JGI-PGF)"/>
            <person name="Walter F."/>
            <person name="Albersmeier A."/>
            <person name="Kalinowski J."/>
            <person name="Ruckert C."/>
        </authorList>
    </citation>
    <scope>NUCLEOTIDE SEQUENCE</scope>
    <source>
        <strain evidence="1">CGMCC 1.12195</strain>
    </source>
</reference>
<gene>
    <name evidence="1" type="ORF">GCM10007415_45600</name>
</gene>
<protein>
    <submittedName>
        <fullName evidence="1">YciE/YciF family protein</fullName>
    </submittedName>
</protein>
<dbReference type="PANTHER" id="PTHR30565:SF9">
    <property type="entry name" value="PROTEIN YCIF"/>
    <property type="match status" value="1"/>
</dbReference>
<dbReference type="SUPFAM" id="SSF47240">
    <property type="entry name" value="Ferritin-like"/>
    <property type="match status" value="1"/>
</dbReference>
<evidence type="ECO:0000313" key="2">
    <source>
        <dbReference type="Proteomes" id="UP000660862"/>
    </source>
</evidence>
<name>A0A917I1S0_9SPHI</name>
<dbReference type="AlphaFoldDB" id="A0A917I1S0"/>
<dbReference type="Pfam" id="PF05974">
    <property type="entry name" value="DUF892"/>
    <property type="match status" value="1"/>
</dbReference>
<dbReference type="PANTHER" id="PTHR30565">
    <property type="entry name" value="PROTEIN YCIF"/>
    <property type="match status" value="1"/>
</dbReference>